<feature type="compositionally biased region" description="Basic and acidic residues" evidence="1">
    <location>
        <begin position="284"/>
        <end position="297"/>
    </location>
</feature>
<sequence length="333" mass="37100" precursor="true">MKKLVFIFVFVVMLMVVNPVSAGTHKQMKLSNNSSCDVVLKDVKTDPVIFRNKTIKISSTLSNLGKSSCKEFYMDYFLKSADTGQNVYIGSIHIGGLGSLESRVVNSSFNLPKTLKNAEYYVRIVLDSTNVLNETNKTNNVVYSQKKLSLVTGRPVYITSDHIKNNTADNSKVDAIMKGLQKKGLYAVNYGLGPNKHYSVLKNIKVPDNALIVNIYGGACAGTIWEMAQPYYKKALGSRKVFSIWINTNVNIKTVKFLKRASDDNDTPQYGKKGGFPQFQDTNHNGKFEPNLGEKDGLSNPGKLLDNNGYKYLYQQDGNVEKIVEAIYNQANN</sequence>
<dbReference type="InterPro" id="IPR013783">
    <property type="entry name" value="Ig-like_fold"/>
</dbReference>
<dbReference type="HOGENOM" id="CLU_833168_0_0_2"/>
<dbReference type="EMBL" id="CP002551">
    <property type="protein sequence ID" value="ADZ10059.1"/>
    <property type="molecule type" value="Genomic_DNA"/>
</dbReference>
<evidence type="ECO:0000313" key="4">
    <source>
        <dbReference type="Proteomes" id="UP000007490"/>
    </source>
</evidence>
<gene>
    <name evidence="3" type="ordered locus">Metbo_1837</name>
</gene>
<dbReference type="eggNOG" id="arCOG02532">
    <property type="taxonomic scope" value="Archaea"/>
</dbReference>
<dbReference type="OrthoDB" id="71595at2157"/>
<evidence type="ECO:0000259" key="2">
    <source>
        <dbReference type="Pfam" id="PF07705"/>
    </source>
</evidence>
<reference evidence="3 4" key="2">
    <citation type="journal article" date="2014" name="Int. J. Syst. Evol. Microbiol.">
        <title>Methanobacterium paludis sp. nov. and a novel strain of Methanobacterium lacus isolated from northern peatlands.</title>
        <authorList>
            <person name="Cadillo-Quiroz H."/>
            <person name="Brauer S.L."/>
            <person name="Goodson N."/>
            <person name="Yavitt J.B."/>
            <person name="Zinder S.H."/>
        </authorList>
    </citation>
    <scope>NUCLEOTIDE SEQUENCE [LARGE SCALE GENOMIC DNA]</scope>
    <source>
        <strain evidence="3 4">AL-21</strain>
    </source>
</reference>
<proteinExistence type="predicted"/>
<feature type="region of interest" description="Disordered" evidence="1">
    <location>
        <begin position="272"/>
        <end position="300"/>
    </location>
</feature>
<dbReference type="RefSeq" id="WP_013645410.1">
    <property type="nucleotide sequence ID" value="NC_015216.1"/>
</dbReference>
<dbReference type="AlphaFoldDB" id="F0TAI7"/>
<keyword evidence="4" id="KW-1185">Reference proteome</keyword>
<dbReference type="KEGG" id="mel:Metbo_1837"/>
<feature type="domain" description="CARDB" evidence="2">
    <location>
        <begin position="45"/>
        <end position="142"/>
    </location>
</feature>
<dbReference type="Gene3D" id="2.60.40.10">
    <property type="entry name" value="Immunoglobulins"/>
    <property type="match status" value="1"/>
</dbReference>
<dbReference type="GeneID" id="10278294"/>
<dbReference type="Pfam" id="PF07705">
    <property type="entry name" value="CARDB"/>
    <property type="match status" value="1"/>
</dbReference>
<evidence type="ECO:0000313" key="3">
    <source>
        <dbReference type="EMBL" id="ADZ10059.1"/>
    </source>
</evidence>
<evidence type="ECO:0000256" key="1">
    <source>
        <dbReference type="SAM" id="MobiDB-lite"/>
    </source>
</evidence>
<accession>F0TAI7</accession>
<dbReference type="InterPro" id="IPR011635">
    <property type="entry name" value="CARDB"/>
</dbReference>
<protein>
    <recommendedName>
        <fullName evidence="2">CARDB domain-containing protein</fullName>
    </recommendedName>
</protein>
<reference evidence="4" key="1">
    <citation type="submission" date="2011-02" db="EMBL/GenBank/DDBJ databases">
        <title>Complete sequence of Methanobacterium sp. AL-21.</title>
        <authorList>
            <consortium name="US DOE Joint Genome Institute"/>
            <person name="Lucas S."/>
            <person name="Copeland A."/>
            <person name="Lapidus A."/>
            <person name="Cheng J.-F."/>
            <person name="Goodwin L."/>
            <person name="Pitluck S."/>
            <person name="Chertkov O."/>
            <person name="Detter J.C."/>
            <person name="Han C."/>
            <person name="Tapia R."/>
            <person name="Land M."/>
            <person name="Hauser L."/>
            <person name="Kyrpides N."/>
            <person name="Ivanova N."/>
            <person name="Mikhailova N."/>
            <person name="Pagani I."/>
            <person name="Cadillo-Quiroz H."/>
            <person name="Imachi H."/>
            <person name="Zinder S."/>
            <person name="Liu W."/>
            <person name="Woyke T."/>
        </authorList>
    </citation>
    <scope>NUCLEOTIDE SEQUENCE [LARGE SCALE GENOMIC DNA]</scope>
    <source>
        <strain evidence="4">AL-21</strain>
    </source>
</reference>
<dbReference type="Proteomes" id="UP000007490">
    <property type="component" value="Chromosome"/>
</dbReference>
<organism evidence="3 4">
    <name type="scientific">Methanobacterium lacus (strain AL-21)</name>
    <dbReference type="NCBI Taxonomy" id="877455"/>
    <lineage>
        <taxon>Archaea</taxon>
        <taxon>Methanobacteriati</taxon>
        <taxon>Methanobacteriota</taxon>
        <taxon>Methanomada group</taxon>
        <taxon>Methanobacteria</taxon>
        <taxon>Methanobacteriales</taxon>
        <taxon>Methanobacteriaceae</taxon>
        <taxon>Methanobacterium</taxon>
    </lineage>
</organism>
<name>F0TAI7_METLA</name>